<evidence type="ECO:0000313" key="3">
    <source>
        <dbReference type="Proteomes" id="UP000190449"/>
    </source>
</evidence>
<dbReference type="RefSeq" id="WP_078776570.1">
    <property type="nucleotide sequence ID" value="NZ_FUWU01000027.1"/>
</dbReference>
<protein>
    <recommendedName>
        <fullName evidence="4">Outer membrane lipoprotein-sorting protein</fullName>
    </recommendedName>
</protein>
<dbReference type="AlphaFoldDB" id="A0A1T4NPK4"/>
<name>A0A1T4NPK4_9BACT</name>
<organism evidence="2 3">
    <name type="scientific">Fibrobacter intestinalis</name>
    <dbReference type="NCBI Taxonomy" id="28122"/>
    <lineage>
        <taxon>Bacteria</taxon>
        <taxon>Pseudomonadati</taxon>
        <taxon>Fibrobacterota</taxon>
        <taxon>Fibrobacteria</taxon>
        <taxon>Fibrobacterales</taxon>
        <taxon>Fibrobacteraceae</taxon>
        <taxon>Fibrobacter</taxon>
    </lineage>
</organism>
<dbReference type="STRING" id="28122.SAMN02745108_01654"/>
<gene>
    <name evidence="2" type="ORF">SAMN02745108_01654</name>
</gene>
<dbReference type="Proteomes" id="UP000190449">
    <property type="component" value="Unassembled WGS sequence"/>
</dbReference>
<keyword evidence="1" id="KW-0732">Signal</keyword>
<evidence type="ECO:0000313" key="2">
    <source>
        <dbReference type="EMBL" id="SJZ81045.1"/>
    </source>
</evidence>
<accession>A0A1T4NPK4</accession>
<evidence type="ECO:0008006" key="4">
    <source>
        <dbReference type="Google" id="ProtNLM"/>
    </source>
</evidence>
<reference evidence="2 3" key="1">
    <citation type="submission" date="2017-02" db="EMBL/GenBank/DDBJ databases">
        <authorList>
            <person name="Peterson S.W."/>
        </authorList>
    </citation>
    <scope>NUCLEOTIDE SEQUENCE [LARGE SCALE GENOMIC DNA]</scope>
    <source>
        <strain evidence="2 3">ATCC 43854</strain>
    </source>
</reference>
<dbReference type="EMBL" id="FUWU01000027">
    <property type="protein sequence ID" value="SJZ81045.1"/>
    <property type="molecule type" value="Genomic_DNA"/>
</dbReference>
<sequence>MYKIIIFTLVLAISSFALTLDQVRNDLKKSSFAKDSIEMEIRTTVNVMGTSQSVSIYIVQKGSSKIYTEINASFMNQRSIVNGSKIKVIDLKTNKSQVLPYNGEALEAMSYAQFNPLDAGEWGTPKFVSENLYSIKGGKGSLFYNSKKKRIEKYASEEDGKSMLTTFEYDVENNLSRMIIDVDADGVKTSVVTKIIRMRSSKDFPDVLFEF</sequence>
<feature type="chain" id="PRO_5013092027" description="Outer membrane lipoprotein-sorting protein" evidence="1">
    <location>
        <begin position="20"/>
        <end position="211"/>
    </location>
</feature>
<evidence type="ECO:0000256" key="1">
    <source>
        <dbReference type="SAM" id="SignalP"/>
    </source>
</evidence>
<proteinExistence type="predicted"/>
<feature type="signal peptide" evidence="1">
    <location>
        <begin position="1"/>
        <end position="19"/>
    </location>
</feature>